<dbReference type="SMART" id="SM00471">
    <property type="entry name" value="HDc"/>
    <property type="match status" value="2"/>
</dbReference>
<name>A0ABC9TYJ6_CLOSY</name>
<protein>
    <submittedName>
        <fullName evidence="2">HD domain protein</fullName>
    </submittedName>
</protein>
<dbReference type="Pfam" id="PF13487">
    <property type="entry name" value="HD_5"/>
    <property type="match status" value="1"/>
</dbReference>
<sequence>MENFRNGQGSAAREGIHMYHYTLPVSNKNIVEIVKRAFNMVDKRLIGHGSRVSYIVFQMLKAADKYSSREVRDLLILAALHDIGAYKTDEIDRMVEFETNHVWNHSIYGYMFFKYFTPFEKSAPVILFHHTPWEKLKGIDKIAGPLKLSAQLINLADRFDIYLEQAKEYRCYQTFSRYIEGCCPDRYCPEAVALFNKADFSFLFRETSGESAGALLNDILETEFDKVLEDVPFTEDERNSLLRMMTYAIDFRSPHTVTHTITTTVISSELARIFTGSGPEVNDIICGAMLHDLGKIGIPSEILEFPGKLSPQAMNVMRTHVDLTEIILGDSVTRKVKDIALRHHEKLDGSGYPRGLKGCDLTVPQRIVAIADIVSALTGTRSYKDSFPKEKTCSILNDMAERGLIDSVIVERIVENYDVIMGAVREKATPILEIYQEMQTGYLELLKQLTAYM</sequence>
<proteinExistence type="predicted"/>
<dbReference type="PANTHER" id="PTHR43155:SF2">
    <property type="entry name" value="CYCLIC DI-GMP PHOSPHODIESTERASE PA4108"/>
    <property type="match status" value="1"/>
</dbReference>
<evidence type="ECO:0000259" key="1">
    <source>
        <dbReference type="PROSITE" id="PS51832"/>
    </source>
</evidence>
<dbReference type="InterPro" id="IPR037522">
    <property type="entry name" value="HD_GYP_dom"/>
</dbReference>
<dbReference type="InterPro" id="IPR003607">
    <property type="entry name" value="HD/PDEase_dom"/>
</dbReference>
<dbReference type="CDD" id="cd00077">
    <property type="entry name" value="HDc"/>
    <property type="match status" value="2"/>
</dbReference>
<dbReference type="Gene3D" id="1.10.3210.10">
    <property type="entry name" value="Hypothetical protein af1432"/>
    <property type="match status" value="2"/>
</dbReference>
<accession>A0ABC9TYJ6</accession>
<dbReference type="EMBL" id="AWSU01000156">
    <property type="protein sequence ID" value="ERI77395.1"/>
    <property type="molecule type" value="Genomic_DNA"/>
</dbReference>
<dbReference type="InterPro" id="IPR006674">
    <property type="entry name" value="HD_domain"/>
</dbReference>
<dbReference type="AlphaFoldDB" id="A0ABC9TYJ6"/>
<dbReference type="PROSITE" id="PS51832">
    <property type="entry name" value="HD_GYP"/>
    <property type="match status" value="1"/>
</dbReference>
<comment type="caution">
    <text evidence="2">The sequence shown here is derived from an EMBL/GenBank/DDBJ whole genome shotgun (WGS) entry which is preliminary data.</text>
</comment>
<reference evidence="2 3" key="1">
    <citation type="submission" date="2013-07" db="EMBL/GenBank/DDBJ databases">
        <authorList>
            <person name="Weinstock G."/>
            <person name="Sodergren E."/>
            <person name="Wylie T."/>
            <person name="Fulton L."/>
            <person name="Fulton R."/>
            <person name="Fronick C."/>
            <person name="O'Laughlin M."/>
            <person name="Godfrey J."/>
            <person name="Miner T."/>
            <person name="Herter B."/>
            <person name="Appelbaum E."/>
            <person name="Cordes M."/>
            <person name="Lek S."/>
            <person name="Wollam A."/>
            <person name="Pepin K.H."/>
            <person name="Palsikar V.B."/>
            <person name="Mitreva M."/>
            <person name="Wilson R.K."/>
        </authorList>
    </citation>
    <scope>NUCLEOTIDE SEQUENCE [LARGE SCALE GENOMIC DNA]</scope>
    <source>
        <strain evidence="2 3">ATCC 14940</strain>
    </source>
</reference>
<dbReference type="SUPFAM" id="SSF109604">
    <property type="entry name" value="HD-domain/PDEase-like"/>
    <property type="match status" value="2"/>
</dbReference>
<gene>
    <name evidence="2" type="ORF">CLOSYM_02035</name>
</gene>
<feature type="domain" description="HD-GYP" evidence="1">
    <location>
        <begin position="234"/>
        <end position="429"/>
    </location>
</feature>
<dbReference type="Proteomes" id="UP000016491">
    <property type="component" value="Unassembled WGS sequence"/>
</dbReference>
<evidence type="ECO:0000313" key="2">
    <source>
        <dbReference type="EMBL" id="ERI77395.1"/>
    </source>
</evidence>
<dbReference type="Pfam" id="PF01966">
    <property type="entry name" value="HD"/>
    <property type="match status" value="1"/>
</dbReference>
<organism evidence="2 3">
    <name type="scientific">[Clostridium] symbiosum ATCC 14940</name>
    <dbReference type="NCBI Taxonomy" id="411472"/>
    <lineage>
        <taxon>Bacteria</taxon>
        <taxon>Bacillati</taxon>
        <taxon>Bacillota</taxon>
        <taxon>Clostridia</taxon>
        <taxon>Lachnospirales</taxon>
        <taxon>Lachnospiraceae</taxon>
        <taxon>Otoolea</taxon>
    </lineage>
</organism>
<evidence type="ECO:0000313" key="3">
    <source>
        <dbReference type="Proteomes" id="UP000016491"/>
    </source>
</evidence>
<dbReference type="PANTHER" id="PTHR43155">
    <property type="entry name" value="CYCLIC DI-GMP PHOSPHODIESTERASE PA4108-RELATED"/>
    <property type="match status" value="1"/>
</dbReference>